<dbReference type="Pfam" id="PF15252">
    <property type="entry name" value="DUF4589"/>
    <property type="match status" value="1"/>
</dbReference>
<sequence length="288" mass="31860">MSGTSNAESAEGVVSKVKVKKQIKTIVKDLETILGDLRDVAKELKEVVHEIDSLTCDLQLEEEMTDSSKTDTLNSSCSSSTTTASSIDKIKIYPDDTIFRPQCVLTVLKKPHPPLPPPRLTPVKAEEHNKNPLSGSLLAKANGTLMRNGVFPGKPNRDLSCCISNSTKEERRLMPMPLLRHEKTKCPQATRERVRFSEKVQYHGYCPDCDLQYDVDNTDMHLQTELTDDMSPVHQCSSSSPPSQLMLENGGLSVSHSFPPTNLPCVPHPNPSLKPQKTILRKSTTTTV</sequence>
<organism evidence="2 3">
    <name type="scientific">Coregonus suidteri</name>
    <dbReference type="NCBI Taxonomy" id="861788"/>
    <lineage>
        <taxon>Eukaryota</taxon>
        <taxon>Metazoa</taxon>
        <taxon>Chordata</taxon>
        <taxon>Craniata</taxon>
        <taxon>Vertebrata</taxon>
        <taxon>Euteleostomi</taxon>
        <taxon>Actinopterygii</taxon>
        <taxon>Neopterygii</taxon>
        <taxon>Teleostei</taxon>
        <taxon>Protacanthopterygii</taxon>
        <taxon>Salmoniformes</taxon>
        <taxon>Salmonidae</taxon>
        <taxon>Coregoninae</taxon>
        <taxon>Coregonus</taxon>
    </lineage>
</organism>
<gene>
    <name evidence="2" type="ORF">J4Q44_G00161160</name>
</gene>
<name>A0AAN8QQX8_9TELE</name>
<proteinExistence type="predicted"/>
<evidence type="ECO:0000256" key="1">
    <source>
        <dbReference type="ARBA" id="ARBA00023054"/>
    </source>
</evidence>
<dbReference type="GO" id="GO:0045727">
    <property type="term" value="P:positive regulation of translation"/>
    <property type="evidence" value="ECO:0007669"/>
    <property type="project" value="TreeGrafter"/>
</dbReference>
<dbReference type="GO" id="GO:0045793">
    <property type="term" value="P:positive regulation of cell size"/>
    <property type="evidence" value="ECO:0007669"/>
    <property type="project" value="TreeGrafter"/>
</dbReference>
<dbReference type="Proteomes" id="UP001356427">
    <property type="component" value="Unassembled WGS sequence"/>
</dbReference>
<reference evidence="2 3" key="1">
    <citation type="submission" date="2021-04" db="EMBL/GenBank/DDBJ databases">
        <authorList>
            <person name="De Guttry C."/>
            <person name="Zahm M."/>
            <person name="Klopp C."/>
            <person name="Cabau C."/>
            <person name="Louis A."/>
            <person name="Berthelot C."/>
            <person name="Parey E."/>
            <person name="Roest Crollius H."/>
            <person name="Montfort J."/>
            <person name="Robinson-Rechavi M."/>
            <person name="Bucao C."/>
            <person name="Bouchez O."/>
            <person name="Gislard M."/>
            <person name="Lluch J."/>
            <person name="Milhes M."/>
            <person name="Lampietro C."/>
            <person name="Lopez Roques C."/>
            <person name="Donnadieu C."/>
            <person name="Braasch I."/>
            <person name="Desvignes T."/>
            <person name="Postlethwait J."/>
            <person name="Bobe J."/>
            <person name="Wedekind C."/>
            <person name="Guiguen Y."/>
        </authorList>
    </citation>
    <scope>NUCLEOTIDE SEQUENCE [LARGE SCALE GENOMIC DNA]</scope>
    <source>
        <strain evidence="2">Cs_M1</strain>
        <tissue evidence="2">Blood</tissue>
    </source>
</reference>
<dbReference type="EMBL" id="JAGTTL010000014">
    <property type="protein sequence ID" value="KAK6312769.1"/>
    <property type="molecule type" value="Genomic_DNA"/>
</dbReference>
<keyword evidence="3" id="KW-1185">Reference proteome</keyword>
<evidence type="ECO:0000313" key="2">
    <source>
        <dbReference type="EMBL" id="KAK6312769.1"/>
    </source>
</evidence>
<comment type="caution">
    <text evidence="2">The sequence shown here is derived from an EMBL/GenBank/DDBJ whole genome shotgun (WGS) entry which is preliminary data.</text>
</comment>
<dbReference type="AlphaFoldDB" id="A0AAN8QQX8"/>
<keyword evidence="1" id="KW-0175">Coiled coil</keyword>
<evidence type="ECO:0000313" key="3">
    <source>
        <dbReference type="Proteomes" id="UP001356427"/>
    </source>
</evidence>
<protein>
    <recommendedName>
        <fullName evidence="4">Proline rich 16</fullName>
    </recommendedName>
</protein>
<dbReference type="PANTHER" id="PTHR15917">
    <property type="match status" value="1"/>
</dbReference>
<evidence type="ECO:0008006" key="4">
    <source>
        <dbReference type="Google" id="ProtNLM"/>
    </source>
</evidence>
<accession>A0AAN8QQX8</accession>
<dbReference type="PANTHER" id="PTHR15917:SF0">
    <property type="entry name" value="PROTEIN LARGEN"/>
    <property type="match status" value="1"/>
</dbReference>
<dbReference type="InterPro" id="IPR027997">
    <property type="entry name" value="Largen/INSYN1"/>
</dbReference>